<keyword evidence="4" id="KW-0238">DNA-binding</keyword>
<dbReference type="EMBL" id="FOXH01000005">
    <property type="protein sequence ID" value="SFP72000.1"/>
    <property type="molecule type" value="Genomic_DNA"/>
</dbReference>
<dbReference type="OrthoDB" id="646623at2"/>
<dbReference type="PANTHER" id="PTHR37299">
    <property type="entry name" value="TRANSCRIPTIONAL REGULATOR-RELATED"/>
    <property type="match status" value="1"/>
</dbReference>
<name>A0A1I5SML9_9BACT</name>
<keyword evidence="1" id="KW-0597">Phosphoprotein</keyword>
<dbReference type="InterPro" id="IPR011006">
    <property type="entry name" value="CheY-like_superfamily"/>
</dbReference>
<dbReference type="PROSITE" id="PS50930">
    <property type="entry name" value="HTH_LYTTR"/>
    <property type="match status" value="1"/>
</dbReference>
<dbReference type="GO" id="GO:0000156">
    <property type="term" value="F:phosphorelay response regulator activity"/>
    <property type="evidence" value="ECO:0007669"/>
    <property type="project" value="InterPro"/>
</dbReference>
<feature type="modified residue" description="4-aspartylphosphate" evidence="1">
    <location>
        <position position="57"/>
    </location>
</feature>
<evidence type="ECO:0000256" key="1">
    <source>
        <dbReference type="PROSITE-ProRule" id="PRU00169"/>
    </source>
</evidence>
<sequence length="251" mass="29411">MIKNILIIEDEKPNSDRLKRLIALLRPNARILAVLETVSESVNWFSGNDNPDLVMMDVRLADGISFDIFEKIELKCPIIFTTAYDEYAVRAFKFNSVDYLLKPVEQEELAAAFEKLESITQTEQHKSIEGLMNFLQPKEFRSRFLLPYRDGYKTVLVSEISCFYSELKITRAKLDNGKEEIIPQTMEELESQLNPKYFFRANRQFIIHVDDILQVHNYFNGKLKVELKKNPELEILISREKAPVFKAWMDY</sequence>
<protein>
    <submittedName>
        <fullName evidence="4">DNA-binding response regulator, LytR/AlgR family</fullName>
    </submittedName>
</protein>
<feature type="domain" description="HTH LytTR-type" evidence="3">
    <location>
        <begin position="144"/>
        <end position="251"/>
    </location>
</feature>
<dbReference type="FunFam" id="3.40.50.2300:FF:000361">
    <property type="entry name" value="Two-component system response regulator"/>
    <property type="match status" value="1"/>
</dbReference>
<dbReference type="Pfam" id="PF04397">
    <property type="entry name" value="LytTR"/>
    <property type="match status" value="1"/>
</dbReference>
<dbReference type="InterPro" id="IPR001789">
    <property type="entry name" value="Sig_transdc_resp-reg_receiver"/>
</dbReference>
<dbReference type="SMART" id="SM00850">
    <property type="entry name" value="LytTR"/>
    <property type="match status" value="1"/>
</dbReference>
<evidence type="ECO:0000313" key="4">
    <source>
        <dbReference type="EMBL" id="SFP72000.1"/>
    </source>
</evidence>
<dbReference type="PANTHER" id="PTHR37299:SF1">
    <property type="entry name" value="STAGE 0 SPORULATION PROTEIN A HOMOLOG"/>
    <property type="match status" value="1"/>
</dbReference>
<dbReference type="SUPFAM" id="SSF52172">
    <property type="entry name" value="CheY-like"/>
    <property type="match status" value="1"/>
</dbReference>
<dbReference type="Gene3D" id="2.40.50.1020">
    <property type="entry name" value="LytTr DNA-binding domain"/>
    <property type="match status" value="1"/>
</dbReference>
<accession>A0A1I5SML9</accession>
<evidence type="ECO:0000259" key="3">
    <source>
        <dbReference type="PROSITE" id="PS50930"/>
    </source>
</evidence>
<reference evidence="4 5" key="1">
    <citation type="submission" date="2016-10" db="EMBL/GenBank/DDBJ databases">
        <authorList>
            <person name="de Groot N.N."/>
        </authorList>
    </citation>
    <scope>NUCLEOTIDE SEQUENCE [LARGE SCALE GENOMIC DNA]</scope>
    <source>
        <strain evidence="5">E92,LMG 26720,CCM 7988</strain>
    </source>
</reference>
<proteinExistence type="predicted"/>
<dbReference type="InterPro" id="IPR046947">
    <property type="entry name" value="LytR-like"/>
</dbReference>
<dbReference type="GO" id="GO:0003677">
    <property type="term" value="F:DNA binding"/>
    <property type="evidence" value="ECO:0007669"/>
    <property type="project" value="UniProtKB-KW"/>
</dbReference>
<keyword evidence="5" id="KW-1185">Reference proteome</keyword>
<dbReference type="RefSeq" id="WP_092016510.1">
    <property type="nucleotide sequence ID" value="NZ_FOXH01000005.1"/>
</dbReference>
<feature type="domain" description="Response regulatory" evidence="2">
    <location>
        <begin position="4"/>
        <end position="117"/>
    </location>
</feature>
<evidence type="ECO:0000313" key="5">
    <source>
        <dbReference type="Proteomes" id="UP000199306"/>
    </source>
</evidence>
<evidence type="ECO:0000259" key="2">
    <source>
        <dbReference type="PROSITE" id="PS50110"/>
    </source>
</evidence>
<dbReference type="InterPro" id="IPR007492">
    <property type="entry name" value="LytTR_DNA-bd_dom"/>
</dbReference>
<dbReference type="AlphaFoldDB" id="A0A1I5SML9"/>
<dbReference type="Proteomes" id="UP000199306">
    <property type="component" value="Unassembled WGS sequence"/>
</dbReference>
<dbReference type="PROSITE" id="PS50110">
    <property type="entry name" value="RESPONSE_REGULATORY"/>
    <property type="match status" value="1"/>
</dbReference>
<dbReference type="STRING" id="1079859.SAMN04515674_105106"/>
<organism evidence="4 5">
    <name type="scientific">Pseudarcicella hirudinis</name>
    <dbReference type="NCBI Taxonomy" id="1079859"/>
    <lineage>
        <taxon>Bacteria</taxon>
        <taxon>Pseudomonadati</taxon>
        <taxon>Bacteroidota</taxon>
        <taxon>Cytophagia</taxon>
        <taxon>Cytophagales</taxon>
        <taxon>Flectobacillaceae</taxon>
        <taxon>Pseudarcicella</taxon>
    </lineage>
</organism>
<gene>
    <name evidence="4" type="ORF">SAMN04515674_105106</name>
</gene>
<dbReference type="SMART" id="SM00448">
    <property type="entry name" value="REC"/>
    <property type="match status" value="1"/>
</dbReference>
<dbReference type="Pfam" id="PF00072">
    <property type="entry name" value="Response_reg"/>
    <property type="match status" value="1"/>
</dbReference>
<dbReference type="Gene3D" id="3.40.50.2300">
    <property type="match status" value="1"/>
</dbReference>